<evidence type="ECO:0000313" key="1">
    <source>
        <dbReference type="EMBL" id="KAJ8616617.1"/>
    </source>
</evidence>
<evidence type="ECO:0000313" key="2">
    <source>
        <dbReference type="Proteomes" id="UP001234297"/>
    </source>
</evidence>
<reference evidence="1 2" key="1">
    <citation type="journal article" date="2022" name="Hortic Res">
        <title>A haplotype resolved chromosomal level avocado genome allows analysis of novel avocado genes.</title>
        <authorList>
            <person name="Nath O."/>
            <person name="Fletcher S.J."/>
            <person name="Hayward A."/>
            <person name="Shaw L.M."/>
            <person name="Masouleh A.K."/>
            <person name="Furtado A."/>
            <person name="Henry R.J."/>
            <person name="Mitter N."/>
        </authorList>
    </citation>
    <scope>NUCLEOTIDE SEQUENCE [LARGE SCALE GENOMIC DNA]</scope>
    <source>
        <strain evidence="2">cv. Hass</strain>
    </source>
</reference>
<comment type="caution">
    <text evidence="1">The sequence shown here is derived from an EMBL/GenBank/DDBJ whole genome shotgun (WGS) entry which is preliminary data.</text>
</comment>
<proteinExistence type="predicted"/>
<keyword evidence="2" id="KW-1185">Reference proteome</keyword>
<sequence>MATQNPHPRSTVRISPLLILTFLSIFFTPTSSRSPAKIPYSKHCNSVIQESTSNGHEIEPLDFLQVHGGFFKGGEKFLSSQTPNSLSYSYYQKSARFYTNSLYQTDTEGVLKVHATLTFNDGRAYELMQNSSSPKWRRRRQRSFYDGSETGVRFELEGFWSASAGKLCMVGTGYGLSEEGDYVPLSAVTKLNYPKRSDINTSIVTGTVESIEQEDSSGYFSPISVLGFSQKKYSYSPVEEIEAKCGGGDPKGEKSLGLEPGTSVCSVLSPLVRKGFELNYGSDCSGKKCSPFDGFGPKYMSFGGIQCSSEGKQMRMYVRFSNLSYAWYGDPLTPETGLVAEGVWDEEKNQLCVVGCRLKNFEGSLAETHVGDCSVGLSLTFPKVWSLNMRSPAVGSIWTLKKSNDRIGFQSLGQPILVSELKYNYTESGQVKNSCAKKDRRRKSGDTFPDGSSFTDMRFDMSLKTKSGRAWGYATPLSIGETIFDPYSSVLISSSILESSAVITTSSSIPESNTTALLANSNHNLLNVSYSIYVSFWGGNTSETMQISAEGVYDSETGTLCMVGCRSLGRDGERTVKNVALDCKVLININFAPYNSEAREHLKGTIKSTRKEKDPLHFEELELSSHDIYGIEAKETIWRMDCEIAMVLISLTLACVFNGLQLYYVKKHPDVIPSISIVMLVVLTLGHMIPLVLNFEALFFRNRNQQNFMLWSGGWLEANEVLVRVVTMVAFLLQFRLLQFTFSARLAEGSKKNLWDAEKKATWVCLSLYLFGGLVAWLVHSNQFKDIVSPVISVAKSHHDIWEDLKSFAGLVLDGFLLPQILLNLFWDSKGMALAPSYYGGTTLVRSLPHAYDAYRAHKSLPYLNSTYIYADPGWDLYSAAWDVIIPCGGLLFAFLIFLQQRFGGAVVLPRRFRQSAEYEKVPVVDV</sequence>
<organism evidence="1 2">
    <name type="scientific">Persea americana</name>
    <name type="common">Avocado</name>
    <dbReference type="NCBI Taxonomy" id="3435"/>
    <lineage>
        <taxon>Eukaryota</taxon>
        <taxon>Viridiplantae</taxon>
        <taxon>Streptophyta</taxon>
        <taxon>Embryophyta</taxon>
        <taxon>Tracheophyta</taxon>
        <taxon>Spermatophyta</taxon>
        <taxon>Magnoliopsida</taxon>
        <taxon>Magnoliidae</taxon>
        <taxon>Laurales</taxon>
        <taxon>Lauraceae</taxon>
        <taxon>Persea</taxon>
    </lineage>
</organism>
<dbReference type="EMBL" id="CM056820">
    <property type="protein sequence ID" value="KAJ8616617.1"/>
    <property type="molecule type" value="Genomic_DNA"/>
</dbReference>
<protein>
    <submittedName>
        <fullName evidence="1">Uncharacterized protein</fullName>
    </submittedName>
</protein>
<gene>
    <name evidence="1" type="ORF">MRB53_035989</name>
</gene>
<name>A0ACC2K679_PERAE</name>
<dbReference type="Proteomes" id="UP001234297">
    <property type="component" value="Chromosome 12"/>
</dbReference>
<accession>A0ACC2K679</accession>